<evidence type="ECO:0000256" key="3">
    <source>
        <dbReference type="ARBA" id="ARBA00022729"/>
    </source>
</evidence>
<dbReference type="PANTHER" id="PTHR42061">
    <property type="entry name" value="ENDO-CHITOSANASE"/>
    <property type="match status" value="1"/>
</dbReference>
<accession>A0ABP6YG51</accession>
<dbReference type="PANTHER" id="PTHR42061:SF6">
    <property type="entry name" value="ENDO-CHITOSANASE"/>
    <property type="match status" value="1"/>
</dbReference>
<proteinExistence type="predicted"/>
<evidence type="ECO:0000256" key="2">
    <source>
        <dbReference type="ARBA" id="ARBA00022525"/>
    </source>
</evidence>
<name>A0ABP6YG51_9ACTN</name>
<reference evidence="9" key="1">
    <citation type="journal article" date="2019" name="Int. J. Syst. Evol. Microbiol.">
        <title>The Global Catalogue of Microorganisms (GCM) 10K type strain sequencing project: providing services to taxonomists for standard genome sequencing and annotation.</title>
        <authorList>
            <consortium name="The Broad Institute Genomics Platform"/>
            <consortium name="The Broad Institute Genome Sequencing Center for Infectious Disease"/>
            <person name="Wu L."/>
            <person name="Ma J."/>
        </authorList>
    </citation>
    <scope>NUCLEOTIDE SEQUENCE [LARGE SCALE GENOMIC DNA]</scope>
    <source>
        <strain evidence="9">JCM 17656</strain>
    </source>
</reference>
<evidence type="ECO:0000256" key="1">
    <source>
        <dbReference type="ARBA" id="ARBA00004613"/>
    </source>
</evidence>
<comment type="caution">
    <text evidence="8">The sequence shown here is derived from an EMBL/GenBank/DDBJ whole genome shotgun (WGS) entry which is preliminary data.</text>
</comment>
<sequence length="330" mass="34220">MLKLLAAELSLRDGEFMPSRRGPLSSLIRCRTRVAGGPGSIAGPGPRPLAERRGLAVVSSGCAPYGPLWWQHDPDATTLDGVFGGVRRVSVSPARGSRIVRIQALTLAAASAALLAPTTPPPDPPDPLGGPETQIEAAVSAADLLAKVRNCTAVSQGRYRSDSGTAANIPVCGRGDAVFWKADMDIDCDGQSTGHCNSATDPYFSGSTAFQQSDGRYLSAEHLPYIVVPTPSGIWDYRAHGIRGGSVAAVVYGGRVQYAVVGDVGPRDIIGEASYATAKALGVPPDPRRGGTASGVTYIVFKNSRVKPIEDAAAAAATGQQLAKKFVGAK</sequence>
<dbReference type="GO" id="GO:0016787">
    <property type="term" value="F:hydrolase activity"/>
    <property type="evidence" value="ECO:0007669"/>
    <property type="project" value="UniProtKB-KW"/>
</dbReference>
<keyword evidence="7" id="KW-0624">Polysaccharide degradation</keyword>
<protein>
    <submittedName>
        <fullName evidence="8">Glycoside hydrolase family 75 protein</fullName>
    </submittedName>
</protein>
<keyword evidence="2" id="KW-0964">Secreted</keyword>
<comment type="subcellular location">
    <subcellularLocation>
        <location evidence="1">Secreted</location>
    </subcellularLocation>
</comment>
<keyword evidence="9" id="KW-1185">Reference proteome</keyword>
<keyword evidence="6" id="KW-0326">Glycosidase</keyword>
<evidence type="ECO:0000256" key="4">
    <source>
        <dbReference type="ARBA" id="ARBA00022801"/>
    </source>
</evidence>
<evidence type="ECO:0000256" key="6">
    <source>
        <dbReference type="ARBA" id="ARBA00023295"/>
    </source>
</evidence>
<dbReference type="Proteomes" id="UP001500707">
    <property type="component" value="Unassembled WGS sequence"/>
</dbReference>
<keyword evidence="4 8" id="KW-0378">Hydrolase</keyword>
<dbReference type="Pfam" id="PF07335">
    <property type="entry name" value="Glyco_hydro_75"/>
    <property type="match status" value="1"/>
</dbReference>
<dbReference type="InterPro" id="IPR009939">
    <property type="entry name" value="Chitosanase_fungal"/>
</dbReference>
<organism evidence="8 9">
    <name type="scientific">Streptomyces osmaniensis</name>
    <dbReference type="NCBI Taxonomy" id="593134"/>
    <lineage>
        <taxon>Bacteria</taxon>
        <taxon>Bacillati</taxon>
        <taxon>Actinomycetota</taxon>
        <taxon>Actinomycetes</taxon>
        <taxon>Kitasatosporales</taxon>
        <taxon>Streptomycetaceae</taxon>
        <taxon>Streptomyces</taxon>
    </lineage>
</organism>
<dbReference type="EMBL" id="BAABCE010000018">
    <property type="protein sequence ID" value="GAA3581673.1"/>
    <property type="molecule type" value="Genomic_DNA"/>
</dbReference>
<evidence type="ECO:0000313" key="9">
    <source>
        <dbReference type="Proteomes" id="UP001500707"/>
    </source>
</evidence>
<evidence type="ECO:0000256" key="5">
    <source>
        <dbReference type="ARBA" id="ARBA00023277"/>
    </source>
</evidence>
<evidence type="ECO:0000256" key="7">
    <source>
        <dbReference type="ARBA" id="ARBA00023326"/>
    </source>
</evidence>
<keyword evidence="5" id="KW-0119">Carbohydrate metabolism</keyword>
<keyword evidence="3" id="KW-0732">Signal</keyword>
<evidence type="ECO:0000313" key="8">
    <source>
        <dbReference type="EMBL" id="GAA3581673.1"/>
    </source>
</evidence>
<gene>
    <name evidence="8" type="ORF">GCM10022295_73590</name>
</gene>